<feature type="compositionally biased region" description="Low complexity" evidence="3">
    <location>
        <begin position="529"/>
        <end position="551"/>
    </location>
</feature>
<dbReference type="SUPFAM" id="SSF56801">
    <property type="entry name" value="Acetyl-CoA synthetase-like"/>
    <property type="match status" value="1"/>
</dbReference>
<evidence type="ECO:0000256" key="1">
    <source>
        <dbReference type="ARBA" id="ARBA00006432"/>
    </source>
</evidence>
<dbReference type="Gene3D" id="3.30.300.30">
    <property type="match status" value="1"/>
</dbReference>
<dbReference type="InterPro" id="IPR000873">
    <property type="entry name" value="AMP-dep_synth/lig_dom"/>
</dbReference>
<reference evidence="6 7" key="1">
    <citation type="submission" date="2020-12" db="EMBL/GenBank/DDBJ databases">
        <title>Identification and biosynthesis of polyene macrolides produced by Streptomyces alfalfae Men-myco-93-63.</title>
        <authorList>
            <person name="Liu D."/>
            <person name="Li Y."/>
            <person name="Liu L."/>
            <person name="Han X."/>
            <person name="Shen F."/>
        </authorList>
    </citation>
    <scope>NUCLEOTIDE SEQUENCE [LARGE SCALE GENOMIC DNA]</scope>
    <source>
        <strain evidence="6 7">Men-myco-93-63</strain>
    </source>
</reference>
<dbReference type="GO" id="GO:0016878">
    <property type="term" value="F:acid-thiol ligase activity"/>
    <property type="evidence" value="ECO:0007669"/>
    <property type="project" value="UniProtKB-ARBA"/>
</dbReference>
<dbReference type="Pfam" id="PF00501">
    <property type="entry name" value="AMP-binding"/>
    <property type="match status" value="1"/>
</dbReference>
<comment type="similarity">
    <text evidence="1">Belongs to the ATP-dependent AMP-binding enzyme family.</text>
</comment>
<dbReference type="PANTHER" id="PTHR43767">
    <property type="entry name" value="LONG-CHAIN-FATTY-ACID--COA LIGASE"/>
    <property type="match status" value="1"/>
</dbReference>
<proteinExistence type="inferred from homology"/>
<dbReference type="AlphaFoldDB" id="A0A7T4TZX2"/>
<sequence>MEDHTTRDWTLTRSSRAHAGGRAEHAAIVCEGRTTTYAKLHRESNRAAHALRDAGIGTGDRVAYLGRESENYYLTILACAKAGAVLVPVNWRLTRAEVDHILRDSGAALLFVDDEFWETADRVKPHLPGLRTVVRVDGTDSEGEPARGTGLPAWYANHPTTDLEPGTGPDDAVVQIYTSGTTGLPKGAVLPHRSFFTLPAAMREHGVDWIDWLPDDVSLISLPGFGIAGIGWFMHTFNAGATSVVMPQFIPQEAVRLIREHKVTITFAAPAMLQMMMAERGAGPEAFASMRKIAYGAAPMSETLLTRCLEVFGCEFAQIYASTETGSVAVCLPPEAHRPGAGLLRSVGRPCPGNEVKVIGPDGETLPPGETGQICVRAPSKMLGYWNLPEATERTMVGEWLHMGDAGYLDEDGYVYLRDRMNDTIIVAGQNIYPAEVEKALAAHPAVSDAAVVGLPDARWGEAVHAVVVLRPGAMVKPRELLLALRGKLADYKIPGAFHFADDLPRNPSGKILRRAVREQLTAASAGTPARLPLPAQRPASARAAQQPQHT</sequence>
<dbReference type="Gene3D" id="3.40.50.12780">
    <property type="entry name" value="N-terminal domain of ligase-like"/>
    <property type="match status" value="1"/>
</dbReference>
<evidence type="ECO:0000259" key="5">
    <source>
        <dbReference type="Pfam" id="PF13193"/>
    </source>
</evidence>
<dbReference type="InterPro" id="IPR050237">
    <property type="entry name" value="ATP-dep_AMP-bd_enzyme"/>
</dbReference>
<accession>A0A7T4TZX2</accession>
<dbReference type="FunFam" id="3.30.300.30:FF:000008">
    <property type="entry name" value="2,3-dihydroxybenzoate-AMP ligase"/>
    <property type="match status" value="1"/>
</dbReference>
<feature type="domain" description="AMP-dependent synthetase/ligase" evidence="4">
    <location>
        <begin position="17"/>
        <end position="386"/>
    </location>
</feature>
<evidence type="ECO:0000256" key="2">
    <source>
        <dbReference type="ARBA" id="ARBA00022598"/>
    </source>
</evidence>
<keyword evidence="2 6" id="KW-0436">Ligase</keyword>
<name>A0A7T4TZX2_9ACTN</name>
<evidence type="ECO:0000313" key="7">
    <source>
        <dbReference type="Proteomes" id="UP000596130"/>
    </source>
</evidence>
<dbReference type="EMBL" id="CP065959">
    <property type="protein sequence ID" value="QQC91173.1"/>
    <property type="molecule type" value="Genomic_DNA"/>
</dbReference>
<evidence type="ECO:0000313" key="6">
    <source>
        <dbReference type="EMBL" id="QQC91173.1"/>
    </source>
</evidence>
<gene>
    <name evidence="6" type="ORF">I8755_24255</name>
</gene>
<evidence type="ECO:0000259" key="4">
    <source>
        <dbReference type="Pfam" id="PF00501"/>
    </source>
</evidence>
<organism evidence="6 7">
    <name type="scientific">Streptomyces alfalfae</name>
    <dbReference type="NCBI Taxonomy" id="1642299"/>
    <lineage>
        <taxon>Bacteria</taxon>
        <taxon>Bacillati</taxon>
        <taxon>Actinomycetota</taxon>
        <taxon>Actinomycetes</taxon>
        <taxon>Kitasatosporales</taxon>
        <taxon>Streptomycetaceae</taxon>
        <taxon>Streptomyces</taxon>
    </lineage>
</organism>
<feature type="region of interest" description="Disordered" evidence="3">
    <location>
        <begin position="524"/>
        <end position="551"/>
    </location>
</feature>
<dbReference type="InterPro" id="IPR045851">
    <property type="entry name" value="AMP-bd_C_sf"/>
</dbReference>
<dbReference type="PANTHER" id="PTHR43767:SF1">
    <property type="entry name" value="NONRIBOSOMAL PEPTIDE SYNTHASE PES1 (EUROFUNG)-RELATED"/>
    <property type="match status" value="1"/>
</dbReference>
<evidence type="ECO:0000256" key="3">
    <source>
        <dbReference type="SAM" id="MobiDB-lite"/>
    </source>
</evidence>
<dbReference type="InterPro" id="IPR025110">
    <property type="entry name" value="AMP-bd_C"/>
</dbReference>
<dbReference type="NCBIfam" id="NF004837">
    <property type="entry name" value="PRK06187.1"/>
    <property type="match status" value="1"/>
</dbReference>
<dbReference type="Pfam" id="PF13193">
    <property type="entry name" value="AMP-binding_C"/>
    <property type="match status" value="1"/>
</dbReference>
<protein>
    <submittedName>
        <fullName evidence="6">Fatty acid--CoA ligase</fullName>
    </submittedName>
</protein>
<feature type="domain" description="AMP-binding enzyme C-terminal" evidence="5">
    <location>
        <begin position="436"/>
        <end position="511"/>
    </location>
</feature>
<dbReference type="InterPro" id="IPR042099">
    <property type="entry name" value="ANL_N_sf"/>
</dbReference>
<dbReference type="Proteomes" id="UP000596130">
    <property type="component" value="Chromosome"/>
</dbReference>
<dbReference type="RefSeq" id="WP_198503531.1">
    <property type="nucleotide sequence ID" value="NZ_CP065959.1"/>
</dbReference>